<comment type="subcellular location">
    <subcellularLocation>
        <location evidence="1">Cytoplasm</location>
    </subcellularLocation>
</comment>
<dbReference type="PANTHER" id="PTHR48111:SF50">
    <property type="entry name" value="KDP OPERON TRANSCRIPTIONAL REGULATORY PROTEIN KDPE"/>
    <property type="match status" value="1"/>
</dbReference>
<feature type="DNA-binding region" description="OmpR/PhoB-type" evidence="11">
    <location>
        <begin position="128"/>
        <end position="228"/>
    </location>
</feature>
<dbReference type="FunFam" id="3.40.50.2300:FF:000021">
    <property type="entry name" value="Two-component system response regulator KdpE"/>
    <property type="match status" value="1"/>
</dbReference>
<feature type="domain" description="OmpR/PhoB-type" evidence="13">
    <location>
        <begin position="128"/>
        <end position="228"/>
    </location>
</feature>
<dbReference type="InterPro" id="IPR011006">
    <property type="entry name" value="CheY-like_superfamily"/>
</dbReference>
<proteinExistence type="predicted"/>
<dbReference type="GO" id="GO:0045893">
    <property type="term" value="P:positive regulation of DNA-templated transcription"/>
    <property type="evidence" value="ECO:0007669"/>
    <property type="project" value="UniProtKB-ARBA"/>
</dbReference>
<dbReference type="GO" id="GO:0042802">
    <property type="term" value="F:identical protein binding"/>
    <property type="evidence" value="ECO:0007669"/>
    <property type="project" value="UniProtKB-ARBA"/>
</dbReference>
<dbReference type="InterPro" id="IPR001789">
    <property type="entry name" value="Sig_transdc_resp-reg_receiver"/>
</dbReference>
<dbReference type="Pfam" id="PF00486">
    <property type="entry name" value="Trans_reg_C"/>
    <property type="match status" value="1"/>
</dbReference>
<evidence type="ECO:0000313" key="14">
    <source>
        <dbReference type="EMBL" id="KUO96513.1"/>
    </source>
</evidence>
<dbReference type="Gene3D" id="1.10.10.10">
    <property type="entry name" value="Winged helix-like DNA-binding domain superfamily/Winged helix DNA-binding domain"/>
    <property type="match status" value="1"/>
</dbReference>
<dbReference type="OrthoDB" id="9802426at2"/>
<dbReference type="Gene3D" id="3.40.50.2300">
    <property type="match status" value="1"/>
</dbReference>
<keyword evidence="7" id="KW-0804">Transcription</keyword>
<dbReference type="EMBL" id="LPVJ01000014">
    <property type="protein sequence ID" value="KUO96513.1"/>
    <property type="molecule type" value="Genomic_DNA"/>
</dbReference>
<reference evidence="14 15" key="1">
    <citation type="submission" date="2015-12" db="EMBL/GenBank/DDBJ databases">
        <title>Draft genome sequence of Acidibacillus ferrooxidans ITV001, isolated from a chalcopyrite acid mine drainage site in Brazil.</title>
        <authorList>
            <person name="Dall'Agnol H."/>
            <person name="Nancucheo I."/>
            <person name="Johnson B."/>
            <person name="Oliveira R."/>
            <person name="Leite L."/>
            <person name="Pylro V."/>
            <person name="Nunes G.L."/>
            <person name="Tzotzos G."/>
            <person name="Fernandes G.R."/>
            <person name="Dutra J."/>
            <person name="Orellana S.C."/>
            <person name="Oliveira G."/>
        </authorList>
    </citation>
    <scope>NUCLEOTIDE SEQUENCE [LARGE SCALE GENOMIC DNA]</scope>
    <source>
        <strain evidence="15">ITV01</strain>
    </source>
</reference>
<dbReference type="InterPro" id="IPR001867">
    <property type="entry name" value="OmpR/PhoB-type_DNA-bd"/>
</dbReference>
<comment type="caution">
    <text evidence="14">The sequence shown here is derived from an EMBL/GenBank/DDBJ whole genome shotgun (WGS) entry which is preliminary data.</text>
</comment>
<evidence type="ECO:0000256" key="1">
    <source>
        <dbReference type="ARBA" id="ARBA00004496"/>
    </source>
</evidence>
<name>A0A117SY80_9BACL</name>
<sequence length="238" mass="27255">MTAHGARILVIDDEKSIRRLLKVNLQAHGYAMFESESGADGILKASEMRPDLIILDLGLPDVEGHQVLKQIREWSHVPIIVLTVREDVEEKIAALDQGADDFVTKPFALGELLARIRVWLRHIPKQEEPVLTFGDLTVDLAQRLVLHHQQQVKLTPIEYDLLKVLVRHAGRVMTHRQLLQEVWGNYNVDESSHYLRIYIGHLRKKLERDPARPSLILTEPGVGYRFTVAYEEETNAKD</sequence>
<feature type="domain" description="Response regulatory" evidence="12">
    <location>
        <begin position="7"/>
        <end position="120"/>
    </location>
</feature>
<keyword evidence="4" id="KW-0902">Two-component regulatory system</keyword>
<evidence type="ECO:0000256" key="6">
    <source>
        <dbReference type="ARBA" id="ARBA00023125"/>
    </source>
</evidence>
<dbReference type="InterPro" id="IPR039420">
    <property type="entry name" value="WalR-like"/>
</dbReference>
<protein>
    <recommendedName>
        <fullName evidence="9">Transcriptional regulatory protein KdpE</fullName>
    </recommendedName>
</protein>
<feature type="modified residue" description="4-aspartylphosphate" evidence="10">
    <location>
        <position position="56"/>
    </location>
</feature>
<dbReference type="SUPFAM" id="SSF52172">
    <property type="entry name" value="CheY-like"/>
    <property type="match status" value="1"/>
</dbReference>
<evidence type="ECO:0000259" key="13">
    <source>
        <dbReference type="PROSITE" id="PS51755"/>
    </source>
</evidence>
<dbReference type="CDD" id="cd17620">
    <property type="entry name" value="REC_OmpR_KdpE-like"/>
    <property type="match status" value="1"/>
</dbReference>
<dbReference type="GO" id="GO:0000156">
    <property type="term" value="F:phosphorelay response regulator activity"/>
    <property type="evidence" value="ECO:0007669"/>
    <property type="project" value="TreeGrafter"/>
</dbReference>
<evidence type="ECO:0000256" key="2">
    <source>
        <dbReference type="ARBA" id="ARBA00022490"/>
    </source>
</evidence>
<dbReference type="PROSITE" id="PS50110">
    <property type="entry name" value="RESPONSE_REGULATORY"/>
    <property type="match status" value="1"/>
</dbReference>
<organism evidence="14 15">
    <name type="scientific">Ferroacidibacillus organovorans</name>
    <dbReference type="NCBI Taxonomy" id="1765683"/>
    <lineage>
        <taxon>Bacteria</taxon>
        <taxon>Bacillati</taxon>
        <taxon>Bacillota</taxon>
        <taxon>Bacilli</taxon>
        <taxon>Bacillales</taxon>
        <taxon>Alicyclobacillaceae</taxon>
        <taxon>Ferroacidibacillus</taxon>
    </lineage>
</organism>
<evidence type="ECO:0000256" key="5">
    <source>
        <dbReference type="ARBA" id="ARBA00023015"/>
    </source>
</evidence>
<keyword evidence="6 11" id="KW-0238">DNA-binding</keyword>
<keyword evidence="2" id="KW-0963">Cytoplasm</keyword>
<dbReference type="GO" id="GO:0032993">
    <property type="term" value="C:protein-DNA complex"/>
    <property type="evidence" value="ECO:0007669"/>
    <property type="project" value="TreeGrafter"/>
</dbReference>
<dbReference type="Gene3D" id="6.10.250.690">
    <property type="match status" value="1"/>
</dbReference>
<evidence type="ECO:0000313" key="15">
    <source>
        <dbReference type="Proteomes" id="UP000053557"/>
    </source>
</evidence>
<evidence type="ECO:0000256" key="10">
    <source>
        <dbReference type="PROSITE-ProRule" id="PRU00169"/>
    </source>
</evidence>
<dbReference type="GO" id="GO:0005829">
    <property type="term" value="C:cytosol"/>
    <property type="evidence" value="ECO:0007669"/>
    <property type="project" value="TreeGrafter"/>
</dbReference>
<dbReference type="Pfam" id="PF00072">
    <property type="entry name" value="Response_reg"/>
    <property type="match status" value="1"/>
</dbReference>
<dbReference type="AlphaFoldDB" id="A0A117SY80"/>
<dbReference type="InterPro" id="IPR036388">
    <property type="entry name" value="WH-like_DNA-bd_sf"/>
</dbReference>
<dbReference type="Proteomes" id="UP000053557">
    <property type="component" value="Unassembled WGS sequence"/>
</dbReference>
<evidence type="ECO:0000256" key="7">
    <source>
        <dbReference type="ARBA" id="ARBA00023163"/>
    </source>
</evidence>
<dbReference type="RefSeq" id="WP_067713603.1">
    <property type="nucleotide sequence ID" value="NZ_LPVJ01000014.1"/>
</dbReference>
<gene>
    <name evidence="14" type="ORF">ATW55_01260</name>
</gene>
<keyword evidence="15" id="KW-1185">Reference proteome</keyword>
<dbReference type="GO" id="GO:0000987">
    <property type="term" value="F:cis-regulatory region sequence-specific DNA binding"/>
    <property type="evidence" value="ECO:0007669"/>
    <property type="project" value="UniProtKB-ARBA"/>
</dbReference>
<evidence type="ECO:0000256" key="8">
    <source>
        <dbReference type="ARBA" id="ARBA00057085"/>
    </source>
</evidence>
<evidence type="ECO:0000256" key="11">
    <source>
        <dbReference type="PROSITE-ProRule" id="PRU01091"/>
    </source>
</evidence>
<keyword evidence="3 10" id="KW-0597">Phosphoprotein</keyword>
<evidence type="ECO:0000256" key="4">
    <source>
        <dbReference type="ARBA" id="ARBA00023012"/>
    </source>
</evidence>
<dbReference type="CDD" id="cd00383">
    <property type="entry name" value="trans_reg_C"/>
    <property type="match status" value="1"/>
</dbReference>
<evidence type="ECO:0000256" key="3">
    <source>
        <dbReference type="ARBA" id="ARBA00022553"/>
    </source>
</evidence>
<evidence type="ECO:0000256" key="9">
    <source>
        <dbReference type="ARBA" id="ARBA00074083"/>
    </source>
</evidence>
<dbReference type="PANTHER" id="PTHR48111">
    <property type="entry name" value="REGULATOR OF RPOS"/>
    <property type="match status" value="1"/>
</dbReference>
<dbReference type="SMART" id="SM00448">
    <property type="entry name" value="REC"/>
    <property type="match status" value="1"/>
</dbReference>
<accession>A0A117SY80</accession>
<evidence type="ECO:0000259" key="12">
    <source>
        <dbReference type="PROSITE" id="PS50110"/>
    </source>
</evidence>
<dbReference type="FunFam" id="1.10.10.10:FF:000210">
    <property type="entry name" value="Winged-helix transcriptional response regulator KdpE"/>
    <property type="match status" value="1"/>
</dbReference>
<comment type="function">
    <text evidence="8">Member of the two-component regulatory system KdpD/KdpE involved in the regulation of the kdp operon. Upon phosphorylation by KdpD, functions as a transcription regulator by direct binding to promoter regions of target genes to positively regulate their expression.</text>
</comment>
<dbReference type="SMART" id="SM00862">
    <property type="entry name" value="Trans_reg_C"/>
    <property type="match status" value="1"/>
</dbReference>
<keyword evidence="5" id="KW-0805">Transcription regulation</keyword>
<dbReference type="PROSITE" id="PS51755">
    <property type="entry name" value="OMPR_PHOB"/>
    <property type="match status" value="1"/>
</dbReference>